<dbReference type="RefSeq" id="WP_125089839.1">
    <property type="nucleotide sequence ID" value="NZ_RSAA01000008.1"/>
</dbReference>
<dbReference type="GO" id="GO:0016491">
    <property type="term" value="F:oxidoreductase activity"/>
    <property type="evidence" value="ECO:0007669"/>
    <property type="project" value="UniProtKB-KW"/>
</dbReference>
<name>A0A426JWG2_9PSEU</name>
<comment type="similarity">
    <text evidence="1 3">Belongs to the short-chain dehydrogenases/reductases (SDR) family.</text>
</comment>
<dbReference type="InterPro" id="IPR002347">
    <property type="entry name" value="SDR_fam"/>
</dbReference>
<feature type="domain" description="Ketoreductase" evidence="4">
    <location>
        <begin position="24"/>
        <end position="208"/>
    </location>
</feature>
<dbReference type="InterPro" id="IPR020904">
    <property type="entry name" value="Sc_DH/Rdtase_CS"/>
</dbReference>
<proteinExistence type="inferred from homology"/>
<dbReference type="InterPro" id="IPR057326">
    <property type="entry name" value="KR_dom"/>
</dbReference>
<protein>
    <submittedName>
        <fullName evidence="5">3-oxoacyl-ACP reductase</fullName>
    </submittedName>
</protein>
<dbReference type="Proteomes" id="UP000274515">
    <property type="component" value="Unassembled WGS sequence"/>
</dbReference>
<dbReference type="InterPro" id="IPR036291">
    <property type="entry name" value="NAD(P)-bd_dom_sf"/>
</dbReference>
<evidence type="ECO:0000259" key="4">
    <source>
        <dbReference type="SMART" id="SM00822"/>
    </source>
</evidence>
<dbReference type="PANTHER" id="PTHR45024:SF2">
    <property type="entry name" value="SCP2 DOMAIN-CONTAINING PROTEIN"/>
    <property type="match status" value="1"/>
</dbReference>
<dbReference type="PROSITE" id="PS00061">
    <property type="entry name" value="ADH_SHORT"/>
    <property type="match status" value="1"/>
</dbReference>
<dbReference type="AlphaFoldDB" id="A0A426JWG2"/>
<dbReference type="Gene3D" id="3.40.50.720">
    <property type="entry name" value="NAD(P)-binding Rossmann-like Domain"/>
    <property type="match status" value="1"/>
</dbReference>
<dbReference type="InterPro" id="IPR051687">
    <property type="entry name" value="Peroxisomal_Beta-Oxidation"/>
</dbReference>
<dbReference type="PRINTS" id="PR00080">
    <property type="entry name" value="SDRFAMILY"/>
</dbReference>
<dbReference type="Pfam" id="PF00106">
    <property type="entry name" value="adh_short"/>
    <property type="match status" value="1"/>
</dbReference>
<dbReference type="OrthoDB" id="9808187at2"/>
<keyword evidence="6" id="KW-1185">Reference proteome</keyword>
<keyword evidence="2" id="KW-0560">Oxidoreductase</keyword>
<organism evidence="5 6">
    <name type="scientific">Saccharopolyspora rhizosphaerae</name>
    <dbReference type="NCBI Taxonomy" id="2492662"/>
    <lineage>
        <taxon>Bacteria</taxon>
        <taxon>Bacillati</taxon>
        <taxon>Actinomycetota</taxon>
        <taxon>Actinomycetes</taxon>
        <taxon>Pseudonocardiales</taxon>
        <taxon>Pseudonocardiaceae</taxon>
        <taxon>Saccharopolyspora</taxon>
    </lineage>
</organism>
<evidence type="ECO:0000256" key="2">
    <source>
        <dbReference type="ARBA" id="ARBA00023002"/>
    </source>
</evidence>
<evidence type="ECO:0000313" key="6">
    <source>
        <dbReference type="Proteomes" id="UP000274515"/>
    </source>
</evidence>
<sequence>MTPWSARSSLSTRGEAHVSSVDGKVAIVTGAGAGLGRAEALSLARAGANVVVNDVTEAAHDVVAEIEEIGTKAVAVVGDVSDSDVSAQMMAAATERLGGLHVVVNNAGLLRDRMLFKMSDQEWDDVLRVHLRGHFLLSRNATAHWRQEYKDTGATSGSIINTASEAFLLGSAGQPNYAAAKGGIAALTVSTARAMSRMGVRANAICPRARTAMTAQTFGEAPGEGVDPMSVEHVAPLVTYLAGPSAENISGQVFVVHSGVVALLAPPTVEQKFAAPGDLWTQEDLEQGLGSYFADRDPEKSFAANDVLAIP</sequence>
<dbReference type="SUPFAM" id="SSF51735">
    <property type="entry name" value="NAD(P)-binding Rossmann-fold domains"/>
    <property type="match status" value="1"/>
</dbReference>
<dbReference type="PRINTS" id="PR00081">
    <property type="entry name" value="GDHRDH"/>
</dbReference>
<comment type="caution">
    <text evidence="5">The sequence shown here is derived from an EMBL/GenBank/DDBJ whole genome shotgun (WGS) entry which is preliminary data.</text>
</comment>
<evidence type="ECO:0000256" key="3">
    <source>
        <dbReference type="RuleBase" id="RU000363"/>
    </source>
</evidence>
<dbReference type="SMART" id="SM00822">
    <property type="entry name" value="PKS_KR"/>
    <property type="match status" value="1"/>
</dbReference>
<reference evidence="5 6" key="1">
    <citation type="submission" date="2018-11" db="EMBL/GenBank/DDBJ databases">
        <title>Saccharopolyspora rhizosphaerae sp. nov., an actinomycete isolated from rhizosphere soil in Thailand.</title>
        <authorList>
            <person name="Intra B."/>
            <person name="Euanorasetr J."/>
            <person name="Take A."/>
            <person name="Inahashi Y."/>
            <person name="Mori M."/>
            <person name="Panbangred W."/>
            <person name="Matsumoto A."/>
        </authorList>
    </citation>
    <scope>NUCLEOTIDE SEQUENCE [LARGE SCALE GENOMIC DNA]</scope>
    <source>
        <strain evidence="5 6">H219</strain>
    </source>
</reference>
<dbReference type="EMBL" id="RSAA01000008">
    <property type="protein sequence ID" value="RRO17507.1"/>
    <property type="molecule type" value="Genomic_DNA"/>
</dbReference>
<dbReference type="NCBIfam" id="NF005862">
    <property type="entry name" value="PRK07792.1"/>
    <property type="match status" value="1"/>
</dbReference>
<accession>A0A426JWG2</accession>
<gene>
    <name evidence="5" type="ORF">EIL87_09465</name>
</gene>
<dbReference type="PANTHER" id="PTHR45024">
    <property type="entry name" value="DEHYDROGENASES, SHORT CHAIN"/>
    <property type="match status" value="1"/>
</dbReference>
<evidence type="ECO:0000256" key="1">
    <source>
        <dbReference type="ARBA" id="ARBA00006484"/>
    </source>
</evidence>
<evidence type="ECO:0000313" key="5">
    <source>
        <dbReference type="EMBL" id="RRO17507.1"/>
    </source>
</evidence>